<dbReference type="NCBIfam" id="NF002032">
    <property type="entry name" value="PRK00856.1"/>
    <property type="match status" value="1"/>
</dbReference>
<dbReference type="UniPathway" id="UPA00070">
    <property type="reaction ID" value="UER00116"/>
</dbReference>
<dbReference type="InterPro" id="IPR036901">
    <property type="entry name" value="Asp/Orn_carbamoylTrfase_sf"/>
</dbReference>
<dbReference type="Proteomes" id="UP000232693">
    <property type="component" value="Chromosome"/>
</dbReference>
<evidence type="ECO:0000256" key="3">
    <source>
        <dbReference type="ARBA" id="ARBA00013008"/>
    </source>
</evidence>
<dbReference type="FunFam" id="3.40.50.1370:FF:000002">
    <property type="entry name" value="Aspartate carbamoyltransferase 2"/>
    <property type="match status" value="1"/>
</dbReference>
<dbReference type="PANTHER" id="PTHR45753:SF6">
    <property type="entry name" value="ASPARTATE CARBAMOYLTRANSFERASE"/>
    <property type="match status" value="1"/>
</dbReference>
<dbReference type="KEGG" id="kpd:CW740_01695"/>
<evidence type="ECO:0000256" key="5">
    <source>
        <dbReference type="ARBA" id="ARBA00022975"/>
    </source>
</evidence>
<dbReference type="InterPro" id="IPR006131">
    <property type="entry name" value="Asp_carbamoyltransf_Asp/Orn-bd"/>
</dbReference>
<dbReference type="EC" id="2.1.3.2" evidence="3 8"/>
<dbReference type="Pfam" id="PF02729">
    <property type="entry name" value="OTCace_N"/>
    <property type="match status" value="1"/>
</dbReference>
<evidence type="ECO:0000256" key="1">
    <source>
        <dbReference type="ARBA" id="ARBA00004852"/>
    </source>
</evidence>
<dbReference type="PRINTS" id="PR00100">
    <property type="entry name" value="AOTCASE"/>
</dbReference>
<name>A0A2K9AK66_9GAMM</name>
<comment type="pathway">
    <text evidence="1">Pyrimidine metabolism; UMP biosynthesis via de novo pathway; (S)-dihydroorotate from bicarbonate: step 2/3.</text>
</comment>
<dbReference type="InterPro" id="IPR006130">
    <property type="entry name" value="Asp/Orn_carbamoylTrfase"/>
</dbReference>
<keyword evidence="4 9" id="KW-0808">Transferase</keyword>
<evidence type="ECO:0000256" key="2">
    <source>
        <dbReference type="ARBA" id="ARBA00008896"/>
    </source>
</evidence>
<dbReference type="GO" id="GO:0006520">
    <property type="term" value="P:amino acid metabolic process"/>
    <property type="evidence" value="ECO:0007669"/>
    <property type="project" value="InterPro"/>
</dbReference>
<dbReference type="NCBIfam" id="NF006046">
    <property type="entry name" value="PRK08192.1"/>
    <property type="match status" value="1"/>
</dbReference>
<evidence type="ECO:0000256" key="4">
    <source>
        <dbReference type="ARBA" id="ARBA00022679"/>
    </source>
</evidence>
<gene>
    <name evidence="9" type="ORF">CW740_01695</name>
</gene>
<organism evidence="9 10">
    <name type="scientific">Kangiella profundi</name>
    <dbReference type="NCBI Taxonomy" id="1561924"/>
    <lineage>
        <taxon>Bacteria</taxon>
        <taxon>Pseudomonadati</taxon>
        <taxon>Pseudomonadota</taxon>
        <taxon>Gammaproteobacteria</taxon>
        <taxon>Kangiellales</taxon>
        <taxon>Kangiellaceae</taxon>
        <taxon>Kangiella</taxon>
    </lineage>
</organism>
<dbReference type="GO" id="GO:0004070">
    <property type="term" value="F:aspartate carbamoyltransferase activity"/>
    <property type="evidence" value="ECO:0007669"/>
    <property type="project" value="UniProtKB-UniRule"/>
</dbReference>
<comment type="function">
    <text evidence="6">Catalyzes the condensation of carbamoyl phosphate and aspartate to form carbamoyl aspartate and inorganic phosphate, the committed step in the de novo pyrimidine nucleotide biosynthesis pathway.</text>
</comment>
<evidence type="ECO:0000313" key="9">
    <source>
        <dbReference type="EMBL" id="AUD78022.1"/>
    </source>
</evidence>
<dbReference type="PRINTS" id="PR00101">
    <property type="entry name" value="ATCASE"/>
</dbReference>
<dbReference type="RefSeq" id="WP_106645931.1">
    <property type="nucleotide sequence ID" value="NZ_BMGO01000001.1"/>
</dbReference>
<keyword evidence="10" id="KW-1185">Reference proteome</keyword>
<evidence type="ECO:0000256" key="8">
    <source>
        <dbReference type="NCBIfam" id="TIGR00670"/>
    </source>
</evidence>
<dbReference type="SUPFAM" id="SSF53671">
    <property type="entry name" value="Aspartate/ornithine carbamoyltransferase"/>
    <property type="match status" value="1"/>
</dbReference>
<dbReference type="GO" id="GO:0006207">
    <property type="term" value="P:'de novo' pyrimidine nucleobase biosynthetic process"/>
    <property type="evidence" value="ECO:0007669"/>
    <property type="project" value="InterPro"/>
</dbReference>
<dbReference type="OrthoDB" id="9774690at2"/>
<evidence type="ECO:0000256" key="7">
    <source>
        <dbReference type="ARBA" id="ARBA00048859"/>
    </source>
</evidence>
<protein>
    <recommendedName>
        <fullName evidence="3 8">Aspartate carbamoyltransferase</fullName>
        <ecNumber evidence="3 8">2.1.3.2</ecNumber>
    </recommendedName>
</protein>
<keyword evidence="5" id="KW-0665">Pyrimidine biosynthesis</keyword>
<dbReference type="InterPro" id="IPR002082">
    <property type="entry name" value="Asp_carbamoyltransf"/>
</dbReference>
<proteinExistence type="inferred from homology"/>
<dbReference type="Pfam" id="PF00185">
    <property type="entry name" value="OTCace"/>
    <property type="match status" value="1"/>
</dbReference>
<dbReference type="GO" id="GO:0005829">
    <property type="term" value="C:cytosol"/>
    <property type="evidence" value="ECO:0007669"/>
    <property type="project" value="TreeGrafter"/>
</dbReference>
<dbReference type="PANTHER" id="PTHR45753">
    <property type="entry name" value="ORNITHINE CARBAMOYLTRANSFERASE, MITOCHONDRIAL"/>
    <property type="match status" value="1"/>
</dbReference>
<reference evidence="9 10" key="1">
    <citation type="submission" date="2017-12" db="EMBL/GenBank/DDBJ databases">
        <title>Kangiella profundi FT102 completed genome.</title>
        <authorList>
            <person name="Xu J."/>
            <person name="Wang J."/>
            <person name="Lu Y."/>
        </authorList>
    </citation>
    <scope>NUCLEOTIDE SEQUENCE [LARGE SCALE GENOMIC DNA]</scope>
    <source>
        <strain evidence="9 10">FT102</strain>
    </source>
</reference>
<dbReference type="InterPro" id="IPR006132">
    <property type="entry name" value="Asp/Orn_carbamoyltranf_P-bd"/>
</dbReference>
<dbReference type="PROSITE" id="PS00097">
    <property type="entry name" value="CARBAMOYLTRANSFERASE"/>
    <property type="match status" value="1"/>
</dbReference>
<dbReference type="GO" id="GO:0016597">
    <property type="term" value="F:amino acid binding"/>
    <property type="evidence" value="ECO:0007669"/>
    <property type="project" value="InterPro"/>
</dbReference>
<comment type="catalytic activity">
    <reaction evidence="7">
        <text>carbamoyl phosphate + L-aspartate = N-carbamoyl-L-aspartate + phosphate + H(+)</text>
        <dbReference type="Rhea" id="RHEA:20013"/>
        <dbReference type="ChEBI" id="CHEBI:15378"/>
        <dbReference type="ChEBI" id="CHEBI:29991"/>
        <dbReference type="ChEBI" id="CHEBI:32814"/>
        <dbReference type="ChEBI" id="CHEBI:43474"/>
        <dbReference type="ChEBI" id="CHEBI:58228"/>
        <dbReference type="EC" id="2.1.3.2"/>
    </reaction>
</comment>
<dbReference type="AlphaFoldDB" id="A0A2K9AK66"/>
<dbReference type="GO" id="GO:0044205">
    <property type="term" value="P:'de novo' UMP biosynthetic process"/>
    <property type="evidence" value="ECO:0007669"/>
    <property type="project" value="UniProtKB-UniPathway"/>
</dbReference>
<comment type="similarity">
    <text evidence="2">Belongs to the aspartate/ornithine carbamoyltransferase superfamily. ATCase family.</text>
</comment>
<dbReference type="EMBL" id="CP025120">
    <property type="protein sequence ID" value="AUD78022.1"/>
    <property type="molecule type" value="Genomic_DNA"/>
</dbReference>
<evidence type="ECO:0000256" key="6">
    <source>
        <dbReference type="ARBA" id="ARBA00043884"/>
    </source>
</evidence>
<dbReference type="Gene3D" id="3.40.50.1370">
    <property type="entry name" value="Aspartate/ornithine carbamoyltransferase"/>
    <property type="match status" value="2"/>
</dbReference>
<accession>A0A2K9AK66</accession>
<sequence>MLELRQLKSHNKHLGARMVFQGQHILSIDQLDRDAVERILQVADLMHPYVAREKSCRVLDGAVLANMFFEPSTRTRISFGTAFNLLGGHVRETVGMSTSSLAKGESLYDTAQVLSTYADVVAMRHPQAGSVAEFAAGSKIPVINGGDGPNEHPTQALLDIYTIFNELNRIQKGTENLRIAMMGDLKNGRTVHSLTQLLCVFPNVDFTFVAPNALAMPDKVLAVCDKHNHRFTITESLEEGLQGQDVVYQTRIQEERFESQREADLYRGKYRLNQSAYEQFCDPNTIIMHPLPRDSRPEANELSDDMNDNPNLAIFRQAYFGVKVRMALFALVLGVEDKLSQHEAPVTWHSNKL</sequence>
<dbReference type="NCBIfam" id="TIGR00670">
    <property type="entry name" value="asp_carb_tr"/>
    <property type="match status" value="1"/>
</dbReference>
<evidence type="ECO:0000313" key="10">
    <source>
        <dbReference type="Proteomes" id="UP000232693"/>
    </source>
</evidence>